<dbReference type="AlphaFoldDB" id="A0A8F8SNZ3"/>
<dbReference type="GO" id="GO:0005840">
    <property type="term" value="C:ribosome"/>
    <property type="evidence" value="ECO:0007669"/>
    <property type="project" value="UniProtKB-KW"/>
</dbReference>
<dbReference type="PROSITE" id="PS00054">
    <property type="entry name" value="RIBOSOMAL_S11"/>
    <property type="match status" value="1"/>
</dbReference>
<dbReference type="InterPro" id="IPR001971">
    <property type="entry name" value="Ribosomal_uS11"/>
</dbReference>
<name>A0A8F8SNZ3_9STRA</name>
<keyword evidence="6 9" id="KW-0687">Ribonucleoprotein</keyword>
<keyword evidence="3" id="KW-0699">rRNA-binding</keyword>
<dbReference type="FunFam" id="3.30.420.80:FF:000010">
    <property type="entry name" value="30S ribosomal protein S11"/>
    <property type="match status" value="1"/>
</dbReference>
<comment type="similarity">
    <text evidence="2 9">Belongs to the universal ribosomal protein uS11 family.</text>
</comment>
<dbReference type="InterPro" id="IPR018102">
    <property type="entry name" value="Ribosomal_uS11_CS"/>
</dbReference>
<sequence length="130" mass="14039">MIKKSKKSTIKKDKNSSTRGIVHIKSTFNNTIVTITNLNGDTISWASAGSLGFKGTRKSTPFAAQTTAEQVVLEALKTGIKNVEISIKGQGSGRETAIRAVEEAGFEIISIEDITSVPHNGCRPPKKRRI</sequence>
<dbReference type="InterPro" id="IPR019981">
    <property type="entry name" value="Ribosomal_uS11_bac-type"/>
</dbReference>
<dbReference type="NCBIfam" id="TIGR03632">
    <property type="entry name" value="uS11_bact"/>
    <property type="match status" value="1"/>
</dbReference>
<comment type="subcellular location">
    <subcellularLocation>
        <location evidence="1">Plastid</location>
        <location evidence="1">Chloroplast</location>
    </subcellularLocation>
</comment>
<dbReference type="InterPro" id="IPR036967">
    <property type="entry name" value="Ribosomal_uS11_sf"/>
</dbReference>
<dbReference type="Pfam" id="PF00411">
    <property type="entry name" value="Ribosomal_S11"/>
    <property type="match status" value="1"/>
</dbReference>
<evidence type="ECO:0000256" key="5">
    <source>
        <dbReference type="ARBA" id="ARBA00022980"/>
    </source>
</evidence>
<evidence type="ECO:0000256" key="7">
    <source>
        <dbReference type="ARBA" id="ARBA00035260"/>
    </source>
</evidence>
<dbReference type="SUPFAM" id="SSF53137">
    <property type="entry name" value="Translational machinery components"/>
    <property type="match status" value="1"/>
</dbReference>
<geneLocation type="plastid" evidence="10"/>
<keyword evidence="10" id="KW-0934">Plastid</keyword>
<evidence type="ECO:0000256" key="8">
    <source>
        <dbReference type="ARBA" id="ARBA00035513"/>
    </source>
</evidence>
<evidence type="ECO:0000256" key="3">
    <source>
        <dbReference type="ARBA" id="ARBA00022730"/>
    </source>
</evidence>
<evidence type="ECO:0000256" key="2">
    <source>
        <dbReference type="ARBA" id="ARBA00006194"/>
    </source>
</evidence>
<dbReference type="EMBL" id="MZ365053">
    <property type="protein sequence ID" value="QYB18969.1"/>
    <property type="molecule type" value="Genomic_DNA"/>
</dbReference>
<dbReference type="GO" id="GO:0009507">
    <property type="term" value="C:chloroplast"/>
    <property type="evidence" value="ECO:0007669"/>
    <property type="project" value="UniProtKB-SubCell"/>
</dbReference>
<dbReference type="HAMAP" id="MF_01310">
    <property type="entry name" value="Ribosomal_uS11"/>
    <property type="match status" value="1"/>
</dbReference>
<dbReference type="GO" id="GO:1990904">
    <property type="term" value="C:ribonucleoprotein complex"/>
    <property type="evidence" value="ECO:0007669"/>
    <property type="project" value="UniProtKB-KW"/>
</dbReference>
<reference evidence="10" key="1">
    <citation type="journal article" date="2021" name="Int. J. Mol. Sci.">
        <title>Extreme Enlargement of the Inverted Repeat Region in the Plastid Genomes of Diatoms from the Genus Climaconeis.</title>
        <authorList>
            <person name="Gastineau R."/>
            <person name="Davidovich N.A."/>
            <person name="Davidovich O.I."/>
            <person name="Lemieux C."/>
            <person name="Turmel M."/>
            <person name="Wrobel R.J."/>
            <person name="Witkowski A."/>
        </authorList>
    </citation>
    <scope>NUCLEOTIDE SEQUENCE</scope>
    <source>
        <strain evidence="10">SZCZ1890</strain>
    </source>
</reference>
<dbReference type="PANTHER" id="PTHR11759">
    <property type="entry name" value="40S RIBOSOMAL PROTEIN S14/30S RIBOSOMAL PROTEIN S11"/>
    <property type="match status" value="1"/>
</dbReference>
<evidence type="ECO:0000256" key="4">
    <source>
        <dbReference type="ARBA" id="ARBA00022884"/>
    </source>
</evidence>
<evidence type="ECO:0000256" key="9">
    <source>
        <dbReference type="RuleBase" id="RU003629"/>
    </source>
</evidence>
<keyword evidence="5 9" id="KW-0689">Ribosomal protein</keyword>
<keyword evidence="4" id="KW-0694">RNA-binding</keyword>
<dbReference type="NCBIfam" id="NF003698">
    <property type="entry name" value="PRK05309.1"/>
    <property type="match status" value="1"/>
</dbReference>
<proteinExistence type="inferred from homology"/>
<evidence type="ECO:0000256" key="6">
    <source>
        <dbReference type="ARBA" id="ARBA00023274"/>
    </source>
</evidence>
<dbReference type="PIRSF" id="PIRSF002131">
    <property type="entry name" value="Ribosomal_S11"/>
    <property type="match status" value="1"/>
</dbReference>
<protein>
    <recommendedName>
        <fullName evidence="7">Small ribosomal subunit protein uS11c</fullName>
    </recommendedName>
    <alternativeName>
        <fullName evidence="8">30S ribosomal protein S11, chloroplastic</fullName>
    </alternativeName>
</protein>
<evidence type="ECO:0000313" key="10">
    <source>
        <dbReference type="EMBL" id="QYB18969.1"/>
    </source>
</evidence>
<dbReference type="GO" id="GO:0003735">
    <property type="term" value="F:structural constituent of ribosome"/>
    <property type="evidence" value="ECO:0007669"/>
    <property type="project" value="InterPro"/>
</dbReference>
<accession>A0A8F8SNZ3</accession>
<gene>
    <name evidence="10" type="primary">rps11</name>
</gene>
<dbReference type="GO" id="GO:0006412">
    <property type="term" value="P:translation"/>
    <property type="evidence" value="ECO:0007669"/>
    <property type="project" value="InterPro"/>
</dbReference>
<dbReference type="Gene3D" id="3.30.420.80">
    <property type="entry name" value="Ribosomal protein S11"/>
    <property type="match status" value="1"/>
</dbReference>
<dbReference type="GO" id="GO:0019843">
    <property type="term" value="F:rRNA binding"/>
    <property type="evidence" value="ECO:0007669"/>
    <property type="project" value="UniProtKB-KW"/>
</dbReference>
<organism evidence="10">
    <name type="scientific">Climaconeis sp</name>
    <dbReference type="NCBI Taxonomy" id="2846830"/>
    <lineage>
        <taxon>Eukaryota</taxon>
        <taxon>Sar</taxon>
        <taxon>Stramenopiles</taxon>
        <taxon>Ochrophyta</taxon>
        <taxon>Bacillariophyta</taxon>
        <taxon>Bacillariophyceae</taxon>
        <taxon>Bacillariophycidae</taxon>
        <taxon>Naviculales</taxon>
        <taxon>Berkeleyaceae</taxon>
        <taxon>Climaconeis</taxon>
    </lineage>
</organism>
<evidence type="ECO:0000256" key="1">
    <source>
        <dbReference type="ARBA" id="ARBA00004229"/>
    </source>
</evidence>